<dbReference type="AlphaFoldDB" id="A0A2M7V347"/>
<protein>
    <submittedName>
        <fullName evidence="1">Uncharacterized protein</fullName>
    </submittedName>
</protein>
<name>A0A2M7V347_9BACT</name>
<proteinExistence type="predicted"/>
<organism evidence="1 2">
    <name type="scientific">Candidatus Magasanikbacteria bacterium CG_4_10_14_0_2_um_filter_41_31</name>
    <dbReference type="NCBI Taxonomy" id="1974639"/>
    <lineage>
        <taxon>Bacteria</taxon>
        <taxon>Candidatus Magasanikiibacteriota</taxon>
    </lineage>
</organism>
<evidence type="ECO:0000313" key="1">
    <source>
        <dbReference type="EMBL" id="PIZ92886.1"/>
    </source>
</evidence>
<comment type="caution">
    <text evidence="1">The sequence shown here is derived from an EMBL/GenBank/DDBJ whole genome shotgun (WGS) entry which is preliminary data.</text>
</comment>
<dbReference type="Proteomes" id="UP000230078">
    <property type="component" value="Unassembled WGS sequence"/>
</dbReference>
<sequence>MGLFKITAHFYQLPTGELDCELFLPGNTTHGRGSHEDVRSATFLDSWELDLSALGFPAKAIVYAVLRHISSETKIKKAATIVLSLYEKGYLRGQ</sequence>
<accession>A0A2M7V347</accession>
<reference evidence="2" key="1">
    <citation type="submission" date="2017-09" db="EMBL/GenBank/DDBJ databases">
        <title>Depth-based differentiation of microbial function through sediment-hosted aquifers and enrichment of novel symbionts in the deep terrestrial subsurface.</title>
        <authorList>
            <person name="Probst A.J."/>
            <person name="Ladd B."/>
            <person name="Jarett J.K."/>
            <person name="Geller-Mcgrath D.E."/>
            <person name="Sieber C.M.K."/>
            <person name="Emerson J.B."/>
            <person name="Anantharaman K."/>
            <person name="Thomas B.C."/>
            <person name="Malmstrom R."/>
            <person name="Stieglmeier M."/>
            <person name="Klingl A."/>
            <person name="Woyke T."/>
            <person name="Ryan C.M."/>
            <person name="Banfield J.F."/>
        </authorList>
    </citation>
    <scope>NUCLEOTIDE SEQUENCE [LARGE SCALE GENOMIC DNA]</scope>
</reference>
<dbReference type="EMBL" id="PFPI01000043">
    <property type="protein sequence ID" value="PIZ92886.1"/>
    <property type="molecule type" value="Genomic_DNA"/>
</dbReference>
<gene>
    <name evidence="1" type="ORF">COX83_03275</name>
</gene>
<evidence type="ECO:0000313" key="2">
    <source>
        <dbReference type="Proteomes" id="UP000230078"/>
    </source>
</evidence>